<comment type="caution">
    <text evidence="1">The sequence shown here is derived from an EMBL/GenBank/DDBJ whole genome shotgun (WGS) entry which is preliminary data.</text>
</comment>
<sequence>MSGSPSHTPPNQSGESERDVGLRASGNAKRELSPGQIDVNDMKKWMLNNLFDTGVQELQVLEKDPTWKDIKTFDFKSLTNIVPYSAWIVTLNYKYMLDANFMKTSQEMAAKTPGSQHYFLLTCAEVWGPTGRVQRTRFLKPVFGQGPPDAAELLYFIKRSFVHVTPALPNFLVFSNNLAQQISELRPFLDALPMPFSYDIEPAMAAFSQEVLGRQDQHHVALAAPDCGATRLARLKSLSSSSAAMMDKRDKTHHTDVKKRSAARYANLAAVRLRAGGERNAELALSHGRQAEEADPTYSTA</sequence>
<protein>
    <submittedName>
        <fullName evidence="1">Uncharacterized protein</fullName>
    </submittedName>
</protein>
<accession>A0ACB8R0N7</accession>
<proteinExistence type="predicted"/>
<organism evidence="1 2">
    <name type="scientific">Auriscalpium vulgare</name>
    <dbReference type="NCBI Taxonomy" id="40419"/>
    <lineage>
        <taxon>Eukaryota</taxon>
        <taxon>Fungi</taxon>
        <taxon>Dikarya</taxon>
        <taxon>Basidiomycota</taxon>
        <taxon>Agaricomycotina</taxon>
        <taxon>Agaricomycetes</taxon>
        <taxon>Russulales</taxon>
        <taxon>Auriscalpiaceae</taxon>
        <taxon>Auriscalpium</taxon>
    </lineage>
</organism>
<evidence type="ECO:0000313" key="1">
    <source>
        <dbReference type="EMBL" id="KAI0037548.1"/>
    </source>
</evidence>
<dbReference type="EMBL" id="MU276868">
    <property type="protein sequence ID" value="KAI0037548.1"/>
    <property type="molecule type" value="Genomic_DNA"/>
</dbReference>
<evidence type="ECO:0000313" key="2">
    <source>
        <dbReference type="Proteomes" id="UP000814033"/>
    </source>
</evidence>
<name>A0ACB8R0N7_9AGAM</name>
<keyword evidence="2" id="KW-1185">Reference proteome</keyword>
<reference evidence="1" key="1">
    <citation type="submission" date="2021-02" db="EMBL/GenBank/DDBJ databases">
        <authorList>
            <consortium name="DOE Joint Genome Institute"/>
            <person name="Ahrendt S."/>
            <person name="Looney B.P."/>
            <person name="Miyauchi S."/>
            <person name="Morin E."/>
            <person name="Drula E."/>
            <person name="Courty P.E."/>
            <person name="Chicoki N."/>
            <person name="Fauchery L."/>
            <person name="Kohler A."/>
            <person name="Kuo A."/>
            <person name="Labutti K."/>
            <person name="Pangilinan J."/>
            <person name="Lipzen A."/>
            <person name="Riley R."/>
            <person name="Andreopoulos W."/>
            <person name="He G."/>
            <person name="Johnson J."/>
            <person name="Barry K.W."/>
            <person name="Grigoriev I.V."/>
            <person name="Nagy L."/>
            <person name="Hibbett D."/>
            <person name="Henrissat B."/>
            <person name="Matheny P.B."/>
            <person name="Labbe J."/>
            <person name="Martin F."/>
        </authorList>
    </citation>
    <scope>NUCLEOTIDE SEQUENCE</scope>
    <source>
        <strain evidence="1">FP105234-sp</strain>
    </source>
</reference>
<reference evidence="1" key="2">
    <citation type="journal article" date="2022" name="New Phytol.">
        <title>Evolutionary transition to the ectomycorrhizal habit in the genomes of a hyperdiverse lineage of mushroom-forming fungi.</title>
        <authorList>
            <person name="Looney B."/>
            <person name="Miyauchi S."/>
            <person name="Morin E."/>
            <person name="Drula E."/>
            <person name="Courty P.E."/>
            <person name="Kohler A."/>
            <person name="Kuo A."/>
            <person name="LaButti K."/>
            <person name="Pangilinan J."/>
            <person name="Lipzen A."/>
            <person name="Riley R."/>
            <person name="Andreopoulos W."/>
            <person name="He G."/>
            <person name="Johnson J."/>
            <person name="Nolan M."/>
            <person name="Tritt A."/>
            <person name="Barry K.W."/>
            <person name="Grigoriev I.V."/>
            <person name="Nagy L.G."/>
            <person name="Hibbett D."/>
            <person name="Henrissat B."/>
            <person name="Matheny P.B."/>
            <person name="Labbe J."/>
            <person name="Martin F.M."/>
        </authorList>
    </citation>
    <scope>NUCLEOTIDE SEQUENCE</scope>
    <source>
        <strain evidence="1">FP105234-sp</strain>
    </source>
</reference>
<feature type="non-terminal residue" evidence="1">
    <location>
        <position position="301"/>
    </location>
</feature>
<dbReference type="Proteomes" id="UP000814033">
    <property type="component" value="Unassembled WGS sequence"/>
</dbReference>
<gene>
    <name evidence="1" type="ORF">FA95DRAFT_1568128</name>
</gene>